<dbReference type="InterPro" id="IPR013216">
    <property type="entry name" value="Methyltransf_11"/>
</dbReference>
<proteinExistence type="predicted"/>
<dbReference type="EMBL" id="CAFBPS010000153">
    <property type="protein sequence ID" value="CAB5035935.1"/>
    <property type="molecule type" value="Genomic_DNA"/>
</dbReference>
<feature type="domain" description="Methyltransferase type 11" evidence="1">
    <location>
        <begin position="52"/>
        <end position="116"/>
    </location>
</feature>
<evidence type="ECO:0000259" key="1">
    <source>
        <dbReference type="Pfam" id="PF08241"/>
    </source>
</evidence>
<dbReference type="AlphaFoldDB" id="A0A6J7S3P6"/>
<dbReference type="Gene3D" id="3.40.50.150">
    <property type="entry name" value="Vaccinia Virus protein VP39"/>
    <property type="match status" value="2"/>
</dbReference>
<dbReference type="EMBL" id="CAFBMF010000166">
    <property type="protein sequence ID" value="CAB4913954.1"/>
    <property type="molecule type" value="Genomic_DNA"/>
</dbReference>
<accession>A0A6J7S3P6</accession>
<dbReference type="GO" id="GO:0008757">
    <property type="term" value="F:S-adenosylmethionine-dependent methyltransferase activity"/>
    <property type="evidence" value="ECO:0007669"/>
    <property type="project" value="InterPro"/>
</dbReference>
<dbReference type="Pfam" id="PF13578">
    <property type="entry name" value="Methyltransf_24"/>
    <property type="match status" value="1"/>
</dbReference>
<dbReference type="SUPFAM" id="SSF53335">
    <property type="entry name" value="S-adenosyl-L-methionine-dependent methyltransferases"/>
    <property type="match status" value="2"/>
</dbReference>
<protein>
    <submittedName>
        <fullName evidence="3">Unannotated protein</fullName>
    </submittedName>
</protein>
<reference evidence="3" key="1">
    <citation type="submission" date="2020-05" db="EMBL/GenBank/DDBJ databases">
        <authorList>
            <person name="Chiriac C."/>
            <person name="Salcher M."/>
            <person name="Ghai R."/>
            <person name="Kavagutti S V."/>
        </authorList>
    </citation>
    <scope>NUCLEOTIDE SEQUENCE</scope>
</reference>
<dbReference type="CDD" id="cd02440">
    <property type="entry name" value="AdoMet_MTases"/>
    <property type="match status" value="1"/>
</dbReference>
<dbReference type="InterPro" id="IPR029063">
    <property type="entry name" value="SAM-dependent_MTases_sf"/>
</dbReference>
<sequence length="457" mass="51380">MHVSSLDNFRICLKKFVVPDSNLASEGKLRVVEIGSADFNGSYREIVDMLDCEYTGVDLEPGLGVSVVLEDPYVIPLPDASYDLVYSGQTFEHAEFFWKTFDEMCRITKDGGLLIVIVPSGGDVHRYPVDCYRFMPDAMAALANQAGIQLLDSWTSDFGPWHDAVGVFRKLSPDNPIINFEPDLSLKLAQPVQNTFPDNVPEEVEHGAGTEDCYDFLIRAHQLLKPRFYTEIGVEYGNSLRLADCPALGIDPAPQLTAPLNPRHKISLTTSDDFFMLTDAASQLEPIDLSYIDGMHQIEFALKDFMHMERFCHAGSVVIVDDIYPAHALQGERIRQSRYWTGDVWKIINILENVRPDLILLPLDTSPTGSLLVLGLDPKNNALWEKYDIMLDWCINFMTETPDEIVQRTKRFDPLDPLISHIFTMIRHGRETGTELATLAKIRTIVSGSLPRKVVAS</sequence>
<name>A0A6J7S3P6_9ZZZZ</name>
<evidence type="ECO:0000313" key="3">
    <source>
        <dbReference type="EMBL" id="CAB5035935.1"/>
    </source>
</evidence>
<organism evidence="3">
    <name type="scientific">freshwater metagenome</name>
    <dbReference type="NCBI Taxonomy" id="449393"/>
    <lineage>
        <taxon>unclassified sequences</taxon>
        <taxon>metagenomes</taxon>
        <taxon>ecological metagenomes</taxon>
    </lineage>
</organism>
<dbReference type="Pfam" id="PF08241">
    <property type="entry name" value="Methyltransf_11"/>
    <property type="match status" value="1"/>
</dbReference>
<gene>
    <name evidence="2" type="ORF">UFOPK3494_01704</name>
    <name evidence="3" type="ORF">UFOPK4134_01547</name>
</gene>
<evidence type="ECO:0000313" key="2">
    <source>
        <dbReference type="EMBL" id="CAB4913954.1"/>
    </source>
</evidence>